<keyword evidence="7" id="KW-0998">Cell outer membrane</keyword>
<dbReference type="InterPro" id="IPR039910">
    <property type="entry name" value="D15-like"/>
</dbReference>
<keyword evidence="12" id="KW-1185">Reference proteome</keyword>
<evidence type="ECO:0000256" key="3">
    <source>
        <dbReference type="ARBA" id="ARBA00022692"/>
    </source>
</evidence>
<keyword evidence="3" id="KW-0812">Transmembrane</keyword>
<proteinExistence type="predicted"/>
<keyword evidence="6" id="KW-0472">Membrane</keyword>
<comment type="subcellular location">
    <subcellularLocation>
        <location evidence="1">Membrane</location>
    </subcellularLocation>
</comment>
<dbReference type="PIRSF" id="PIRSF006076">
    <property type="entry name" value="OM_assembly_OMP85"/>
    <property type="match status" value="1"/>
</dbReference>
<protein>
    <recommendedName>
        <fullName evidence="8">Outer membrane protein assembly factor BamA</fullName>
    </recommendedName>
</protein>
<sequence length="790" mass="91885">MKSLKKICLALIIVISITPFILAQENQDQEIVPDVILSIQVVGNNAIEKSTILFNIKSKEGQRLATPQIREDIKNLFKTGFFEEVSVDTRQEKDGVIVTFIVREKPIVTKIEIIGNKKISSDTLEKELNVKLKRIFDPTLVKKDEEKIRAQYIERGYNDVEVKSESIKTSSNTITIIYKIIEGAKVRIAKIEFKGNKSFTNRKLRKVLENTRKYWYLSWLTDSGKFNQEEFEADLELLREFYENHGFAEIEIGEPDVKIYERQVSKRKIIKEMKIQISLNEGEQFHIGNIEIEGNSIFNDAQILRIIQKIDVVEGTTTSLFKLPEPKFRHGELFSRKALQEAMKDLYELYGTKGHIFANILPSRQIIRETKTIDYSIRINEGKQAYINKIEFTGNQRTRDKVIRREMRISEGDIFNSSKLRYSLSRLTFLGYVENLKPEFNPSPDDPQKLDITIGLTDERRTELQVGGGFSSVDKVFFAISFAEHNFLGYGQEVQLSLTSSNVRNEYSIRFVEDYLLDTKNALTVSVYRKESRYYEDFDRMAVGGELGLGRHFYEFIFGRISFQYEMIEIYNVADDARDSIRDAEGQSITSSFVFFLQRDRRNNRRDPSRGTRHYVVYEIATKLFSGDNIYYKMTYDGSLFFPLLEKLIYAFHTKIQYSDSYGGNILPAFEYYILGGERSVRGFQSASIGPRATDFEERVIGGNKVLQFNHELIIPVADPLRLVFFYDQGDVYATNENFDVRTLRESVGVELRIFVPMFWVPIRFIWGYNLHPYEFEEQSEFQFTIGSIF</sequence>
<name>A0ABV6YY28_UNCC1</name>
<evidence type="ECO:0000259" key="10">
    <source>
        <dbReference type="PROSITE" id="PS51779"/>
    </source>
</evidence>
<dbReference type="Pfam" id="PF07244">
    <property type="entry name" value="POTRA"/>
    <property type="match status" value="5"/>
</dbReference>
<dbReference type="InterPro" id="IPR000184">
    <property type="entry name" value="Bac_surfAg_D15"/>
</dbReference>
<dbReference type="EMBL" id="JBHPBY010000153">
    <property type="protein sequence ID" value="MFC1851106.1"/>
    <property type="molecule type" value="Genomic_DNA"/>
</dbReference>
<dbReference type="Gene3D" id="2.40.160.50">
    <property type="entry name" value="membrane protein fhac: a member of the omp85/tpsb transporter family"/>
    <property type="match status" value="1"/>
</dbReference>
<evidence type="ECO:0000256" key="7">
    <source>
        <dbReference type="ARBA" id="ARBA00023237"/>
    </source>
</evidence>
<feature type="domain" description="POTRA" evidence="10">
    <location>
        <begin position="106"/>
        <end position="183"/>
    </location>
</feature>
<dbReference type="PANTHER" id="PTHR12815">
    <property type="entry name" value="SORTING AND ASSEMBLY MACHINERY SAMM50 PROTEIN FAMILY MEMBER"/>
    <property type="match status" value="1"/>
</dbReference>
<comment type="caution">
    <text evidence="11">The sequence shown here is derived from an EMBL/GenBank/DDBJ whole genome shotgun (WGS) entry which is preliminary data.</text>
</comment>
<evidence type="ECO:0000256" key="2">
    <source>
        <dbReference type="ARBA" id="ARBA00022452"/>
    </source>
</evidence>
<dbReference type="PROSITE" id="PS51779">
    <property type="entry name" value="POTRA"/>
    <property type="match status" value="2"/>
</dbReference>
<evidence type="ECO:0000256" key="6">
    <source>
        <dbReference type="ARBA" id="ARBA00023136"/>
    </source>
</evidence>
<evidence type="ECO:0000256" key="5">
    <source>
        <dbReference type="ARBA" id="ARBA00022737"/>
    </source>
</evidence>
<keyword evidence="5" id="KW-0677">Repeat</keyword>
<dbReference type="Gene3D" id="3.10.20.310">
    <property type="entry name" value="membrane protein fhac"/>
    <property type="match status" value="5"/>
</dbReference>
<keyword evidence="2" id="KW-1134">Transmembrane beta strand</keyword>
<dbReference type="InterPro" id="IPR034746">
    <property type="entry name" value="POTRA"/>
</dbReference>
<evidence type="ECO:0000256" key="4">
    <source>
        <dbReference type="ARBA" id="ARBA00022729"/>
    </source>
</evidence>
<evidence type="ECO:0000313" key="12">
    <source>
        <dbReference type="Proteomes" id="UP001594351"/>
    </source>
</evidence>
<dbReference type="Proteomes" id="UP001594351">
    <property type="component" value="Unassembled WGS sequence"/>
</dbReference>
<evidence type="ECO:0000256" key="9">
    <source>
        <dbReference type="SAM" id="SignalP"/>
    </source>
</evidence>
<dbReference type="PANTHER" id="PTHR12815:SF23">
    <property type="entry name" value="OUTER MEMBRANE PROTEIN ASSEMBLY FACTOR BAMA"/>
    <property type="match status" value="1"/>
</dbReference>
<evidence type="ECO:0000256" key="8">
    <source>
        <dbReference type="NCBIfam" id="TIGR03303"/>
    </source>
</evidence>
<gene>
    <name evidence="11" type="primary">bamA</name>
    <name evidence="11" type="ORF">ACFL27_13005</name>
</gene>
<evidence type="ECO:0000313" key="11">
    <source>
        <dbReference type="EMBL" id="MFC1851106.1"/>
    </source>
</evidence>
<keyword evidence="4 9" id="KW-0732">Signal</keyword>
<dbReference type="Pfam" id="PF01103">
    <property type="entry name" value="Omp85"/>
    <property type="match status" value="1"/>
</dbReference>
<dbReference type="InterPro" id="IPR023707">
    <property type="entry name" value="OM_assembly_BamA"/>
</dbReference>
<dbReference type="NCBIfam" id="TIGR03303">
    <property type="entry name" value="OM_YaeT"/>
    <property type="match status" value="1"/>
</dbReference>
<dbReference type="InterPro" id="IPR010827">
    <property type="entry name" value="BamA/TamA_POTRA"/>
</dbReference>
<reference evidence="11 12" key="1">
    <citation type="submission" date="2024-09" db="EMBL/GenBank/DDBJ databases">
        <title>Laminarin stimulates single cell rates of sulfate reduction while oxygen inhibits transcriptomic activity in coastal marine sediment.</title>
        <authorList>
            <person name="Lindsay M."/>
            <person name="Orcutt B."/>
            <person name="Emerson D."/>
            <person name="Stepanauskas R."/>
            <person name="D'Angelo T."/>
        </authorList>
    </citation>
    <scope>NUCLEOTIDE SEQUENCE [LARGE SCALE GENOMIC DNA]</scope>
    <source>
        <strain evidence="11">SAG AM-311-K15</strain>
    </source>
</reference>
<evidence type="ECO:0000256" key="1">
    <source>
        <dbReference type="ARBA" id="ARBA00004370"/>
    </source>
</evidence>
<accession>A0ABV6YY28</accession>
<feature type="chain" id="PRO_5047499327" description="Outer membrane protein assembly factor BamA" evidence="9">
    <location>
        <begin position="24"/>
        <end position="790"/>
    </location>
</feature>
<feature type="signal peptide" evidence="9">
    <location>
        <begin position="1"/>
        <end position="23"/>
    </location>
</feature>
<feature type="domain" description="POTRA" evidence="10">
    <location>
        <begin position="385"/>
        <end position="455"/>
    </location>
</feature>
<organism evidence="11 12">
    <name type="scientific">candidate division CSSED10-310 bacterium</name>
    <dbReference type="NCBI Taxonomy" id="2855610"/>
    <lineage>
        <taxon>Bacteria</taxon>
        <taxon>Bacteria division CSSED10-310</taxon>
    </lineage>
</organism>